<dbReference type="Proteomes" id="UP000619376">
    <property type="component" value="Unassembled WGS sequence"/>
</dbReference>
<comment type="caution">
    <text evidence="5">The sequence shown here is derived from an EMBL/GenBank/DDBJ whole genome shotgun (WGS) entry which is preliminary data.</text>
</comment>
<dbReference type="NCBIfam" id="TIGR01730">
    <property type="entry name" value="RND_mfp"/>
    <property type="match status" value="1"/>
</dbReference>
<dbReference type="Gene3D" id="1.10.287.470">
    <property type="entry name" value="Helix hairpin bin"/>
    <property type="match status" value="1"/>
</dbReference>
<protein>
    <submittedName>
        <fullName evidence="5">Multidrug efflux pump subunit AcrA (Membrane-fusion protein)</fullName>
    </submittedName>
</protein>
<reference evidence="7" key="2">
    <citation type="journal article" date="2019" name="Int. J. Syst. Evol. Microbiol.">
        <title>The Global Catalogue of Microorganisms (GCM) 10K type strain sequencing project: providing services to taxonomists for standard genome sequencing and annotation.</title>
        <authorList>
            <consortium name="The Broad Institute Genomics Platform"/>
            <consortium name="The Broad Institute Genome Sequencing Center for Infectious Disease"/>
            <person name="Wu L."/>
            <person name="Ma J."/>
        </authorList>
    </citation>
    <scope>NUCLEOTIDE SEQUENCE [LARGE SCALE GENOMIC DNA]</scope>
    <source>
        <strain evidence="7">CGMCC 1.18437</strain>
    </source>
</reference>
<dbReference type="Gene3D" id="2.40.50.100">
    <property type="match status" value="2"/>
</dbReference>
<dbReference type="GO" id="GO:1990281">
    <property type="term" value="C:efflux pump complex"/>
    <property type="evidence" value="ECO:0007669"/>
    <property type="project" value="TreeGrafter"/>
</dbReference>
<feature type="signal peptide" evidence="3">
    <location>
        <begin position="1"/>
        <end position="21"/>
    </location>
</feature>
<evidence type="ECO:0000313" key="6">
    <source>
        <dbReference type="Proteomes" id="UP000539473"/>
    </source>
</evidence>
<evidence type="ECO:0000313" key="5">
    <source>
        <dbReference type="EMBL" id="MBB5375756.1"/>
    </source>
</evidence>
<comment type="similarity">
    <text evidence="1">Belongs to the membrane fusion protein (MFP) (TC 8.A.1) family.</text>
</comment>
<evidence type="ECO:0000256" key="3">
    <source>
        <dbReference type="SAM" id="SignalP"/>
    </source>
</evidence>
<dbReference type="PANTHER" id="PTHR30469">
    <property type="entry name" value="MULTIDRUG RESISTANCE PROTEIN MDTA"/>
    <property type="match status" value="1"/>
</dbReference>
<name>A0A7W8NNH2_9DEIO</name>
<keyword evidence="3" id="KW-0732">Signal</keyword>
<dbReference type="Gene3D" id="2.40.420.20">
    <property type="match status" value="1"/>
</dbReference>
<dbReference type="RefSeq" id="WP_184110023.1">
    <property type="nucleotide sequence ID" value="NZ_BNAJ01000002.1"/>
</dbReference>
<reference evidence="4" key="1">
    <citation type="journal article" date="2014" name="Int. J. Syst. Evol. Microbiol.">
        <title>Complete genome of a new Firmicutes species belonging to the dominant human colonic microbiota ('Ruminococcus bicirculans') reveals two chromosomes and a selective capacity to utilize plant glucans.</title>
        <authorList>
            <consortium name="NISC Comparative Sequencing Program"/>
            <person name="Wegmann U."/>
            <person name="Louis P."/>
            <person name="Goesmann A."/>
            <person name="Henrissat B."/>
            <person name="Duncan S.H."/>
            <person name="Flint H.J."/>
        </authorList>
    </citation>
    <scope>NUCLEOTIDE SEQUENCE</scope>
    <source>
        <strain evidence="4">CGMCC 1.18437</strain>
    </source>
</reference>
<dbReference type="EMBL" id="BNAJ01000002">
    <property type="protein sequence ID" value="GHF37292.1"/>
    <property type="molecule type" value="Genomic_DNA"/>
</dbReference>
<sequence length="414" mass="41284">MRTPRPLVAGVLLVGALLAGCAPRGKEAAAANNLDAAPAKTTTLEVAAVTGQMGTLGVQRSVAATIEAQRDSQVAAKTGSTVQAVPVDEGERVSAGQVVVQLDDTQARQALQNARLQLQQAQITLDQTRTTTGQATSALQASVTSAQAALAQAQSGARSAESLYALGGISLADVQAARAQLAQAQSTLAQARNSLAQNGRSAQGSVPLQQANLQTAQAAVSQAEENLARTAVRAPFAGTVASVAVQVGEFAAQGSAVFRLVDPGSIRATFSVPSGDAAALQDGARVNLGYGGVNYVAVVTGSPGIAGSNRLVPITARVQGGEALPVGAAAQVRYRTTLGRGVLLPSGAVQVEGGQNTVYVVTAGRAVQTPVTVIAESGGRVAVSGIEAGARVITPVPASLQDGAAVKVAAAGTP</sequence>
<dbReference type="PROSITE" id="PS51257">
    <property type="entry name" value="PROKAR_LIPOPROTEIN"/>
    <property type="match status" value="1"/>
</dbReference>
<accession>A0A7W8NNH2</accession>
<keyword evidence="2" id="KW-0175">Coiled coil</keyword>
<evidence type="ECO:0000313" key="7">
    <source>
        <dbReference type="Proteomes" id="UP000619376"/>
    </source>
</evidence>
<gene>
    <name evidence="4" type="ORF">GCM10017781_12460</name>
    <name evidence="5" type="ORF">HNQ07_001213</name>
</gene>
<reference evidence="4" key="4">
    <citation type="submission" date="2024-05" db="EMBL/GenBank/DDBJ databases">
        <authorList>
            <person name="Sun Q."/>
            <person name="Zhou Y."/>
        </authorList>
    </citation>
    <scope>NUCLEOTIDE SEQUENCE</scope>
    <source>
        <strain evidence="4">CGMCC 1.18437</strain>
    </source>
</reference>
<feature type="chain" id="PRO_5030617604" evidence="3">
    <location>
        <begin position="22"/>
        <end position="414"/>
    </location>
</feature>
<dbReference type="PANTHER" id="PTHR30469:SF15">
    <property type="entry name" value="HLYD FAMILY OF SECRETION PROTEINS"/>
    <property type="match status" value="1"/>
</dbReference>
<evidence type="ECO:0000313" key="4">
    <source>
        <dbReference type="EMBL" id="GHF37292.1"/>
    </source>
</evidence>
<dbReference type="EMBL" id="JACHFK010000002">
    <property type="protein sequence ID" value="MBB5375756.1"/>
    <property type="molecule type" value="Genomic_DNA"/>
</dbReference>
<keyword evidence="7" id="KW-1185">Reference proteome</keyword>
<dbReference type="Proteomes" id="UP000539473">
    <property type="component" value="Unassembled WGS sequence"/>
</dbReference>
<dbReference type="GO" id="GO:0015562">
    <property type="term" value="F:efflux transmembrane transporter activity"/>
    <property type="evidence" value="ECO:0007669"/>
    <property type="project" value="TreeGrafter"/>
</dbReference>
<organism evidence="5 6">
    <name type="scientific">Deinococcus metalli</name>
    <dbReference type="NCBI Taxonomy" id="1141878"/>
    <lineage>
        <taxon>Bacteria</taxon>
        <taxon>Thermotogati</taxon>
        <taxon>Deinococcota</taxon>
        <taxon>Deinococci</taxon>
        <taxon>Deinococcales</taxon>
        <taxon>Deinococcaceae</taxon>
        <taxon>Deinococcus</taxon>
    </lineage>
</organism>
<dbReference type="SUPFAM" id="SSF111369">
    <property type="entry name" value="HlyD-like secretion proteins"/>
    <property type="match status" value="2"/>
</dbReference>
<feature type="coiled-coil region" evidence="2">
    <location>
        <begin position="174"/>
        <end position="233"/>
    </location>
</feature>
<proteinExistence type="inferred from homology"/>
<evidence type="ECO:0000256" key="2">
    <source>
        <dbReference type="SAM" id="Coils"/>
    </source>
</evidence>
<dbReference type="Gene3D" id="2.40.30.170">
    <property type="match status" value="1"/>
</dbReference>
<dbReference type="AlphaFoldDB" id="A0A7W8NNH2"/>
<reference evidence="5 6" key="3">
    <citation type="submission" date="2020-08" db="EMBL/GenBank/DDBJ databases">
        <title>Genomic Encyclopedia of Type Strains, Phase IV (KMG-IV): sequencing the most valuable type-strain genomes for metagenomic binning, comparative biology and taxonomic classification.</title>
        <authorList>
            <person name="Goeker M."/>
        </authorList>
    </citation>
    <scope>NUCLEOTIDE SEQUENCE [LARGE SCALE GENOMIC DNA]</scope>
    <source>
        <strain evidence="5 6">DSM 27521</strain>
    </source>
</reference>
<dbReference type="InterPro" id="IPR006143">
    <property type="entry name" value="RND_pump_MFP"/>
</dbReference>
<evidence type="ECO:0000256" key="1">
    <source>
        <dbReference type="ARBA" id="ARBA00009477"/>
    </source>
</evidence>